<dbReference type="GO" id="GO:0006351">
    <property type="term" value="P:DNA-templated transcription"/>
    <property type="evidence" value="ECO:0007669"/>
    <property type="project" value="InterPro"/>
</dbReference>
<dbReference type="Gene3D" id="4.10.240.10">
    <property type="entry name" value="Zn(2)-C6 fungal-type DNA-binding domain"/>
    <property type="match status" value="1"/>
</dbReference>
<keyword evidence="2" id="KW-0539">Nucleus</keyword>
<accession>A0A6A7A654</accession>
<dbReference type="PROSITE" id="PS50048">
    <property type="entry name" value="ZN2_CY6_FUNGAL_2"/>
    <property type="match status" value="1"/>
</dbReference>
<evidence type="ECO:0000313" key="5">
    <source>
        <dbReference type="EMBL" id="KAF2828633.1"/>
    </source>
</evidence>
<feature type="region of interest" description="Disordered" evidence="3">
    <location>
        <begin position="1"/>
        <end position="20"/>
    </location>
</feature>
<dbReference type="GO" id="GO:0008270">
    <property type="term" value="F:zinc ion binding"/>
    <property type="evidence" value="ECO:0007669"/>
    <property type="project" value="InterPro"/>
</dbReference>
<keyword evidence="1" id="KW-0479">Metal-binding</keyword>
<evidence type="ECO:0000313" key="6">
    <source>
        <dbReference type="Proteomes" id="UP000799424"/>
    </source>
</evidence>
<dbReference type="GO" id="GO:0045944">
    <property type="term" value="P:positive regulation of transcription by RNA polymerase II"/>
    <property type="evidence" value="ECO:0007669"/>
    <property type="project" value="TreeGrafter"/>
</dbReference>
<sequence>MSTQGPAKRRGAQATDKPVKRTRVSRACDQCRIAREKCDGAQPTCSTCSTSRRACTYTATVKKRGIQPGYIRALELALAYLFQHDPQNETLINDKLAHGGSSSLLLSRDSKEANKLHKRWRKARFYTDVDKLLSGGEPSRRDPSEASSTDSEEEPPNAVGHSSAESIQNRDLKRSQEGCILTKPQEQTASIPARRPSELYARVSMPLDSWKLFEIYFTYIQCWLPVCEKHDLMKLSYSYPVEGLALSANLPDSGLHAELWSVLAVASMQDSERSTPMPSSDPSSMTPMRLYATAKSFIPEEAGHFDIGHVKALLNLAIVNITQSSMEAAWLHVAKASRILDMMDQTSLVISPRYTHTLYGCFVLDSMIATHFNQHPHSRAGDIRRLGKIDEDGLDEWQPWAGQSRSSSGQQLRTPVLALSTLNAMTDLVSLLHNDDMPTPDKVRLLKVWETSLPQKLAHTCATTLPATLTPPTILLRLTYHCTALALTSSQSWLLRSLNLLEQAQDEIGWESLPPVIRCLLGLIDNHSAAISSSHEIEVRLKRLKAAMGTAWRPIREHQVQLSTPEPHCAKQSASLLQPVAPSFMSRSFQRTPATNNTQSVPSPLDPILTEPFPMQVPTPQDNSFQDASVLTQVNAHYAELPSDLESFFDELASLDTMNNINTQPQFMQNLGFAPDASMADLFSEYIPMQSSAFMGHEEAESVNLDHFGFYDGA</sequence>
<dbReference type="GO" id="GO:0003677">
    <property type="term" value="F:DNA binding"/>
    <property type="evidence" value="ECO:0007669"/>
    <property type="project" value="InterPro"/>
</dbReference>
<evidence type="ECO:0000256" key="2">
    <source>
        <dbReference type="ARBA" id="ARBA00023242"/>
    </source>
</evidence>
<dbReference type="OrthoDB" id="3364175at2759"/>
<dbReference type="InterPro" id="IPR001138">
    <property type="entry name" value="Zn2Cys6_DnaBD"/>
</dbReference>
<dbReference type="SMART" id="SM00066">
    <property type="entry name" value="GAL4"/>
    <property type="match status" value="1"/>
</dbReference>
<name>A0A6A7A654_9PLEO</name>
<dbReference type="PANTHER" id="PTHR47655:SF2">
    <property type="entry name" value="QUINIC ACID UTILIZATION ACTIVATOR"/>
    <property type="match status" value="1"/>
</dbReference>
<dbReference type="PROSITE" id="PS00463">
    <property type="entry name" value="ZN2_CY6_FUNGAL_1"/>
    <property type="match status" value="1"/>
</dbReference>
<dbReference type="Pfam" id="PF04082">
    <property type="entry name" value="Fungal_trans"/>
    <property type="match status" value="1"/>
</dbReference>
<evidence type="ECO:0000259" key="4">
    <source>
        <dbReference type="PROSITE" id="PS50048"/>
    </source>
</evidence>
<dbReference type="InterPro" id="IPR036864">
    <property type="entry name" value="Zn2-C6_fun-type_DNA-bd_sf"/>
</dbReference>
<evidence type="ECO:0000256" key="3">
    <source>
        <dbReference type="SAM" id="MobiDB-lite"/>
    </source>
</evidence>
<dbReference type="PANTHER" id="PTHR47655">
    <property type="entry name" value="QUINIC ACID UTILIZATION ACTIVATOR"/>
    <property type="match status" value="1"/>
</dbReference>
<reference evidence="5" key="1">
    <citation type="journal article" date="2020" name="Stud. Mycol.">
        <title>101 Dothideomycetes genomes: a test case for predicting lifestyles and emergence of pathogens.</title>
        <authorList>
            <person name="Haridas S."/>
            <person name="Albert R."/>
            <person name="Binder M."/>
            <person name="Bloem J."/>
            <person name="Labutti K."/>
            <person name="Salamov A."/>
            <person name="Andreopoulos B."/>
            <person name="Baker S."/>
            <person name="Barry K."/>
            <person name="Bills G."/>
            <person name="Bluhm B."/>
            <person name="Cannon C."/>
            <person name="Castanera R."/>
            <person name="Culley D."/>
            <person name="Daum C."/>
            <person name="Ezra D."/>
            <person name="Gonzalez J."/>
            <person name="Henrissat B."/>
            <person name="Kuo A."/>
            <person name="Liang C."/>
            <person name="Lipzen A."/>
            <person name="Lutzoni F."/>
            <person name="Magnuson J."/>
            <person name="Mondo S."/>
            <person name="Nolan M."/>
            <person name="Ohm R."/>
            <person name="Pangilinan J."/>
            <person name="Park H.-J."/>
            <person name="Ramirez L."/>
            <person name="Alfaro M."/>
            <person name="Sun H."/>
            <person name="Tritt A."/>
            <person name="Yoshinaga Y."/>
            <person name="Zwiers L.-H."/>
            <person name="Turgeon B."/>
            <person name="Goodwin S."/>
            <person name="Spatafora J."/>
            <person name="Crous P."/>
            <person name="Grigoriev I."/>
        </authorList>
    </citation>
    <scope>NUCLEOTIDE SEQUENCE</scope>
    <source>
        <strain evidence="5">CBS 113818</strain>
    </source>
</reference>
<keyword evidence="6" id="KW-1185">Reference proteome</keyword>
<dbReference type="EMBL" id="MU006222">
    <property type="protein sequence ID" value="KAF2828633.1"/>
    <property type="molecule type" value="Genomic_DNA"/>
</dbReference>
<feature type="region of interest" description="Disordered" evidence="3">
    <location>
        <begin position="132"/>
        <end position="171"/>
    </location>
</feature>
<organism evidence="5 6">
    <name type="scientific">Ophiobolus disseminans</name>
    <dbReference type="NCBI Taxonomy" id="1469910"/>
    <lineage>
        <taxon>Eukaryota</taxon>
        <taxon>Fungi</taxon>
        <taxon>Dikarya</taxon>
        <taxon>Ascomycota</taxon>
        <taxon>Pezizomycotina</taxon>
        <taxon>Dothideomycetes</taxon>
        <taxon>Pleosporomycetidae</taxon>
        <taxon>Pleosporales</taxon>
        <taxon>Pleosporineae</taxon>
        <taxon>Phaeosphaeriaceae</taxon>
        <taxon>Ophiobolus</taxon>
    </lineage>
</organism>
<dbReference type="InterPro" id="IPR052783">
    <property type="entry name" value="Metabolic/Drug-Res_Regulator"/>
</dbReference>
<proteinExistence type="predicted"/>
<protein>
    <recommendedName>
        <fullName evidence="4">Zn(2)-C6 fungal-type domain-containing protein</fullName>
    </recommendedName>
</protein>
<dbReference type="CDD" id="cd12148">
    <property type="entry name" value="fungal_TF_MHR"/>
    <property type="match status" value="1"/>
</dbReference>
<dbReference type="InterPro" id="IPR007219">
    <property type="entry name" value="XnlR_reg_dom"/>
</dbReference>
<dbReference type="Proteomes" id="UP000799424">
    <property type="component" value="Unassembled WGS sequence"/>
</dbReference>
<dbReference type="Pfam" id="PF00172">
    <property type="entry name" value="Zn_clus"/>
    <property type="match status" value="1"/>
</dbReference>
<evidence type="ECO:0000256" key="1">
    <source>
        <dbReference type="ARBA" id="ARBA00022723"/>
    </source>
</evidence>
<dbReference type="GO" id="GO:0000981">
    <property type="term" value="F:DNA-binding transcription factor activity, RNA polymerase II-specific"/>
    <property type="evidence" value="ECO:0007669"/>
    <property type="project" value="InterPro"/>
</dbReference>
<gene>
    <name evidence="5" type="ORF">CC86DRAFT_195843</name>
</gene>
<feature type="domain" description="Zn(2)-C6 fungal-type" evidence="4">
    <location>
        <begin position="27"/>
        <end position="57"/>
    </location>
</feature>
<dbReference type="SUPFAM" id="SSF57701">
    <property type="entry name" value="Zn2/Cys6 DNA-binding domain"/>
    <property type="match status" value="1"/>
</dbReference>
<dbReference type="AlphaFoldDB" id="A0A6A7A654"/>
<dbReference type="CDD" id="cd00067">
    <property type="entry name" value="GAL4"/>
    <property type="match status" value="1"/>
</dbReference>